<dbReference type="Gene3D" id="3.90.380.10">
    <property type="entry name" value="Naphthalene 1,2-dioxygenase Alpha Subunit, Chain A, domain 1"/>
    <property type="match status" value="1"/>
</dbReference>
<dbReference type="OrthoDB" id="9790995at2"/>
<evidence type="ECO:0000256" key="2">
    <source>
        <dbReference type="ARBA" id="ARBA00022723"/>
    </source>
</evidence>
<sequence length="346" mass="37974">MTETPRQETGQAAGAVGPELGQWHPVLAIEQAQGDGPFAAHLFGRALVLWRNADGWHAWDDRCPHRGAAFTLGAVRDGLLHCGYHGWRFASGGRCTRYPAHPELVPAPRACATTHAVREGYGLLWVRLGGAGTDAVPGLPPFPEYADAECRHVVCGPYDVATSAPRLVENFLDMAHFGYVHDGYLGDPEHTEVPPYEVEAVGDARKPDALRTIRCRAWQPRAHASAAGGAMVEYEYRVVAPYTAILTKVPDLGDNHRGAIALFINPRDEESSRVWFVMSLVTEDDDASLRAFQDTIFLQDKPIVESQQPRRLPLRTGVEVPQPADKLAGAYRRYLAAHGVRFGTLD</sequence>
<dbReference type="InterPro" id="IPR017941">
    <property type="entry name" value="Rieske_2Fe-2S"/>
</dbReference>
<dbReference type="AlphaFoldDB" id="A0A1U9UHU8"/>
<dbReference type="SUPFAM" id="SSF55961">
    <property type="entry name" value="Bet v1-like"/>
    <property type="match status" value="1"/>
</dbReference>
<dbReference type="InterPro" id="IPR015881">
    <property type="entry name" value="ARHD_Rieske_2Fe_2S"/>
</dbReference>
<dbReference type="InterPro" id="IPR036922">
    <property type="entry name" value="Rieske_2Fe-2S_sf"/>
</dbReference>
<evidence type="ECO:0000256" key="5">
    <source>
        <dbReference type="ARBA" id="ARBA00023014"/>
    </source>
</evidence>
<dbReference type="Pfam" id="PF00355">
    <property type="entry name" value="Rieske"/>
    <property type="match status" value="1"/>
</dbReference>
<dbReference type="RefSeq" id="WP_078194693.1">
    <property type="nucleotide sequence ID" value="NZ_CP017757.2"/>
</dbReference>
<protein>
    <submittedName>
        <fullName evidence="7">Aromatic ring-hydroxylating dioxygenase subunit alpha</fullName>
    </submittedName>
</protein>
<feature type="domain" description="Rieske" evidence="6">
    <location>
        <begin position="23"/>
        <end position="126"/>
    </location>
</feature>
<dbReference type="PROSITE" id="PS00570">
    <property type="entry name" value="RING_HYDROXYL_ALPHA"/>
    <property type="match status" value="1"/>
</dbReference>
<dbReference type="KEGG" id="cuh:BJN34_00320"/>
<evidence type="ECO:0000259" key="6">
    <source>
        <dbReference type="PROSITE" id="PS51296"/>
    </source>
</evidence>
<dbReference type="GO" id="GO:0051213">
    <property type="term" value="F:dioxygenase activity"/>
    <property type="evidence" value="ECO:0007669"/>
    <property type="project" value="UniProtKB-KW"/>
</dbReference>
<accession>A0A1U9UHU8</accession>
<evidence type="ECO:0000256" key="1">
    <source>
        <dbReference type="ARBA" id="ARBA00022714"/>
    </source>
</evidence>
<evidence type="ECO:0000313" key="8">
    <source>
        <dbReference type="Proteomes" id="UP000189627"/>
    </source>
</evidence>
<evidence type="ECO:0000313" key="7">
    <source>
        <dbReference type="EMBL" id="AQV92336.1"/>
    </source>
</evidence>
<evidence type="ECO:0000256" key="3">
    <source>
        <dbReference type="ARBA" id="ARBA00023002"/>
    </source>
</evidence>
<dbReference type="GO" id="GO:0005506">
    <property type="term" value="F:iron ion binding"/>
    <property type="evidence" value="ECO:0007669"/>
    <property type="project" value="InterPro"/>
</dbReference>
<keyword evidence="4" id="KW-0408">Iron</keyword>
<dbReference type="PROSITE" id="PS51296">
    <property type="entry name" value="RIESKE"/>
    <property type="match status" value="1"/>
</dbReference>
<dbReference type="Proteomes" id="UP000189627">
    <property type="component" value="Chromosome 1"/>
</dbReference>
<reference evidence="8" key="1">
    <citation type="submission" date="2017-02" db="EMBL/GenBank/DDBJ databases">
        <title>Complete genome sequence of Cupriavidus necator strain NH9, a 3-chlorobenzoate degrader.</title>
        <authorList>
            <person name="Moriuchi R."/>
            <person name="Dohra H."/>
            <person name="Ogawa N."/>
        </authorList>
    </citation>
    <scope>NUCLEOTIDE SEQUENCE [LARGE SCALE GENOMIC DNA]</scope>
    <source>
        <strain evidence="8">NH9</strain>
    </source>
</reference>
<organism evidence="7 8">
    <name type="scientific">Cupriavidus necator</name>
    <name type="common">Alcaligenes eutrophus</name>
    <name type="synonym">Ralstonia eutropha</name>
    <dbReference type="NCBI Taxonomy" id="106590"/>
    <lineage>
        <taxon>Bacteria</taxon>
        <taxon>Pseudomonadati</taxon>
        <taxon>Pseudomonadota</taxon>
        <taxon>Betaproteobacteria</taxon>
        <taxon>Burkholderiales</taxon>
        <taxon>Burkholderiaceae</taxon>
        <taxon>Cupriavidus</taxon>
    </lineage>
</organism>
<dbReference type="InterPro" id="IPR044043">
    <property type="entry name" value="VanA_C_cat"/>
</dbReference>
<name>A0A1U9UHU8_CUPNE</name>
<dbReference type="PANTHER" id="PTHR21266">
    <property type="entry name" value="IRON-SULFUR DOMAIN CONTAINING PROTEIN"/>
    <property type="match status" value="1"/>
</dbReference>
<gene>
    <name evidence="7" type="ORF">BJN34_00320</name>
</gene>
<dbReference type="PANTHER" id="PTHR21266:SF57">
    <property type="entry name" value="3-CHLOROBENZOATE-3,4-DIOXYGENASE"/>
    <property type="match status" value="1"/>
</dbReference>
<keyword evidence="1" id="KW-0001">2Fe-2S</keyword>
<keyword evidence="5" id="KW-0411">Iron-sulfur</keyword>
<dbReference type="EMBL" id="CP017757">
    <property type="protein sequence ID" value="AQV92336.1"/>
    <property type="molecule type" value="Genomic_DNA"/>
</dbReference>
<proteinExistence type="predicted"/>
<dbReference type="InterPro" id="IPR050584">
    <property type="entry name" value="Cholesterol_7-desaturase"/>
</dbReference>
<keyword evidence="3" id="KW-0560">Oxidoreductase</keyword>
<dbReference type="GO" id="GO:0051537">
    <property type="term" value="F:2 iron, 2 sulfur cluster binding"/>
    <property type="evidence" value="ECO:0007669"/>
    <property type="project" value="UniProtKB-KW"/>
</dbReference>
<keyword evidence="2" id="KW-0479">Metal-binding</keyword>
<keyword evidence="7" id="KW-0223">Dioxygenase</keyword>
<dbReference type="SUPFAM" id="SSF50022">
    <property type="entry name" value="ISP domain"/>
    <property type="match status" value="1"/>
</dbReference>
<dbReference type="Gene3D" id="2.102.10.10">
    <property type="entry name" value="Rieske [2Fe-2S] iron-sulphur domain"/>
    <property type="match status" value="1"/>
</dbReference>
<dbReference type="Pfam" id="PF19112">
    <property type="entry name" value="VanA_C"/>
    <property type="match status" value="1"/>
</dbReference>
<evidence type="ECO:0000256" key="4">
    <source>
        <dbReference type="ARBA" id="ARBA00023004"/>
    </source>
</evidence>